<evidence type="ECO:0000256" key="3">
    <source>
        <dbReference type="SAM" id="Phobius"/>
    </source>
</evidence>
<name>A0A1Q2CT71_9ACTN</name>
<gene>
    <name evidence="5" type="ORF">BW730_09430</name>
</gene>
<feature type="region of interest" description="Disordered" evidence="2">
    <location>
        <begin position="425"/>
        <end position="504"/>
    </location>
</feature>
<reference evidence="6" key="1">
    <citation type="submission" date="2017-02" db="EMBL/GenBank/DDBJ databases">
        <title>Tessaracoccus aquaemaris sp. nov., isolated from the intestine of a Korean rockfish, Sebastes schlegelii, in a marine aquaculture pond.</title>
        <authorList>
            <person name="Tak E.J."/>
            <person name="Bae J.-W."/>
        </authorList>
    </citation>
    <scope>NUCLEOTIDE SEQUENCE [LARGE SCALE GENOMIC DNA]</scope>
    <source>
        <strain evidence="6">NSG39</strain>
    </source>
</reference>
<proteinExistence type="inferred from homology"/>
<protein>
    <recommendedName>
        <fullName evidence="4">Cell envelope-related transcriptional attenuator domain-containing protein</fullName>
    </recommendedName>
</protein>
<dbReference type="PANTHER" id="PTHR33392">
    <property type="entry name" value="POLYISOPRENYL-TEICHOIC ACID--PEPTIDOGLYCAN TEICHOIC ACID TRANSFERASE TAGU"/>
    <property type="match status" value="1"/>
</dbReference>
<feature type="compositionally biased region" description="Low complexity" evidence="2">
    <location>
        <begin position="474"/>
        <end position="485"/>
    </location>
</feature>
<feature type="compositionally biased region" description="Low complexity" evidence="2">
    <location>
        <begin position="433"/>
        <end position="451"/>
    </location>
</feature>
<comment type="similarity">
    <text evidence="1">Belongs to the LytR/CpsA/Psr (LCP) family.</text>
</comment>
<evidence type="ECO:0000256" key="2">
    <source>
        <dbReference type="SAM" id="MobiDB-lite"/>
    </source>
</evidence>
<evidence type="ECO:0000313" key="5">
    <source>
        <dbReference type="EMBL" id="AQP49296.1"/>
    </source>
</evidence>
<dbReference type="AlphaFoldDB" id="A0A1Q2CT71"/>
<feature type="transmembrane region" description="Helical" evidence="3">
    <location>
        <begin position="81"/>
        <end position="99"/>
    </location>
</feature>
<dbReference type="KEGG" id="tes:BW730_09430"/>
<keyword evidence="3" id="KW-1133">Transmembrane helix</keyword>
<dbReference type="EMBL" id="CP019606">
    <property type="protein sequence ID" value="AQP49296.1"/>
    <property type="molecule type" value="Genomic_DNA"/>
</dbReference>
<evidence type="ECO:0000259" key="4">
    <source>
        <dbReference type="Pfam" id="PF03816"/>
    </source>
</evidence>
<keyword evidence="3" id="KW-0812">Transmembrane</keyword>
<dbReference type="InterPro" id="IPR004474">
    <property type="entry name" value="LytR_CpsA_psr"/>
</dbReference>
<feature type="transmembrane region" description="Helical" evidence="3">
    <location>
        <begin position="43"/>
        <end position="61"/>
    </location>
</feature>
<dbReference type="Pfam" id="PF03816">
    <property type="entry name" value="LytR_cpsA_psr"/>
    <property type="match status" value="1"/>
</dbReference>
<dbReference type="STRING" id="1332264.BW730_09430"/>
<accession>A0A1Q2CT71</accession>
<keyword evidence="6" id="KW-1185">Reference proteome</keyword>
<feature type="transmembrane region" description="Helical" evidence="3">
    <location>
        <begin position="111"/>
        <end position="132"/>
    </location>
</feature>
<sequence length="504" mass="53184">MPTEAQRVQARRAFGFVLMSAALPGSVQSFAGNQRIGRIATRVYGAVAVVVVIALLGLLFARGFTVGLLLTPAVATVAKVGLWLLFAGWVLLLLDAWRLSKPLRLAQRGRLGLTITAVVLILGLGGVTGLAASAMTGAANVGEVFQGGGDTDEKAGRYNILLLGADASAKREGLRPDSINVASIDAATGRTVLFGLPRNMQRVPFPESSPLHEKYPQGFVCEDGGCMLNGIWTLGEDNKDLYPGKNAGLEATKEAVSEILGLDLNYYAMVDMGGFKSLIDAMGGIRLDIAKPIPVGGVSTKISRYIEPGKNRLLNGNDALWFARSRAESNDYERMVRQKCVMTAMVRQLDPGTVATKFVDLSKASKDILSTDVPSGEVVKLAELALKVKDQKIASVNFTPPMIVSAHPDFALIRSTVKDKIEASEKLGDGKDGTPPSGAPTPTTKPTTSADPGDKKSEQPADKASAKPTRKATAKPTADPTASASDEAPYTETSDLDAVCSVSA</sequence>
<dbReference type="InterPro" id="IPR050922">
    <property type="entry name" value="LytR/CpsA/Psr_CW_biosynth"/>
</dbReference>
<organism evidence="5 6">
    <name type="scientific">Tessaracoccus aquimaris</name>
    <dbReference type="NCBI Taxonomy" id="1332264"/>
    <lineage>
        <taxon>Bacteria</taxon>
        <taxon>Bacillati</taxon>
        <taxon>Actinomycetota</taxon>
        <taxon>Actinomycetes</taxon>
        <taxon>Propionibacteriales</taxon>
        <taxon>Propionibacteriaceae</taxon>
        <taxon>Tessaracoccus</taxon>
    </lineage>
</organism>
<dbReference type="Proteomes" id="UP000188145">
    <property type="component" value="Chromosome"/>
</dbReference>
<dbReference type="PANTHER" id="PTHR33392:SF6">
    <property type="entry name" value="POLYISOPRENYL-TEICHOIC ACID--PEPTIDOGLYCAN TEICHOIC ACID TRANSFERASE TAGU"/>
    <property type="match status" value="1"/>
</dbReference>
<feature type="domain" description="Cell envelope-related transcriptional attenuator" evidence="4">
    <location>
        <begin position="246"/>
        <end position="349"/>
    </location>
</feature>
<keyword evidence="3" id="KW-0472">Membrane</keyword>
<feature type="compositionally biased region" description="Basic and acidic residues" evidence="2">
    <location>
        <begin position="452"/>
        <end position="465"/>
    </location>
</feature>
<evidence type="ECO:0000313" key="6">
    <source>
        <dbReference type="Proteomes" id="UP000188145"/>
    </source>
</evidence>
<dbReference type="Gene3D" id="3.40.630.190">
    <property type="entry name" value="LCP protein"/>
    <property type="match status" value="1"/>
</dbReference>
<evidence type="ECO:0000256" key="1">
    <source>
        <dbReference type="ARBA" id="ARBA00006068"/>
    </source>
</evidence>